<dbReference type="PANTHER" id="PTHR30472">
    <property type="entry name" value="FERRIC ENTEROBACTIN TRANSPORT SYSTEM PERMEASE PROTEIN"/>
    <property type="match status" value="1"/>
</dbReference>
<evidence type="ECO:0000256" key="4">
    <source>
        <dbReference type="ARBA" id="ARBA00022475"/>
    </source>
</evidence>
<name>A0A6G9XXN3_NOCBR</name>
<feature type="transmembrane region" description="Helical" evidence="8">
    <location>
        <begin position="77"/>
        <end position="98"/>
    </location>
</feature>
<dbReference type="GO" id="GO:0033214">
    <property type="term" value="P:siderophore-iron import into cell"/>
    <property type="evidence" value="ECO:0007669"/>
    <property type="project" value="TreeGrafter"/>
</dbReference>
<protein>
    <submittedName>
        <fullName evidence="9">Iron chelate uptake ABC transporter family permease subunit</fullName>
    </submittedName>
</protein>
<feature type="transmembrane region" description="Helical" evidence="8">
    <location>
        <begin position="210"/>
        <end position="229"/>
    </location>
</feature>
<keyword evidence="5 8" id="KW-0812">Transmembrane</keyword>
<evidence type="ECO:0000256" key="6">
    <source>
        <dbReference type="ARBA" id="ARBA00022989"/>
    </source>
</evidence>
<dbReference type="Pfam" id="PF01032">
    <property type="entry name" value="FecCD"/>
    <property type="match status" value="1"/>
</dbReference>
<proteinExistence type="inferred from homology"/>
<evidence type="ECO:0000256" key="2">
    <source>
        <dbReference type="ARBA" id="ARBA00007935"/>
    </source>
</evidence>
<dbReference type="RefSeq" id="WP_203218229.1">
    <property type="nucleotide sequence ID" value="NZ_CP046171.1"/>
</dbReference>
<comment type="subcellular location">
    <subcellularLocation>
        <location evidence="1">Cell membrane</location>
        <topology evidence="1">Multi-pass membrane protein</topology>
    </subcellularLocation>
</comment>
<evidence type="ECO:0000256" key="5">
    <source>
        <dbReference type="ARBA" id="ARBA00022692"/>
    </source>
</evidence>
<keyword evidence="3" id="KW-0813">Transport</keyword>
<dbReference type="GO" id="GO:0022857">
    <property type="term" value="F:transmembrane transporter activity"/>
    <property type="evidence" value="ECO:0007669"/>
    <property type="project" value="InterPro"/>
</dbReference>
<dbReference type="InterPro" id="IPR037294">
    <property type="entry name" value="ABC_BtuC-like"/>
</dbReference>
<dbReference type="FunFam" id="1.10.3470.10:FF:000001">
    <property type="entry name" value="Vitamin B12 ABC transporter permease BtuC"/>
    <property type="match status" value="1"/>
</dbReference>
<feature type="transmembrane region" description="Helical" evidence="8">
    <location>
        <begin position="164"/>
        <end position="182"/>
    </location>
</feature>
<keyword evidence="7 8" id="KW-0472">Membrane</keyword>
<dbReference type="PANTHER" id="PTHR30472:SF67">
    <property type="entry name" value="PERMEASE OF ABC TRANSPORTER-RELATED"/>
    <property type="match status" value="1"/>
</dbReference>
<dbReference type="GO" id="GO:0005886">
    <property type="term" value="C:plasma membrane"/>
    <property type="evidence" value="ECO:0007669"/>
    <property type="project" value="UniProtKB-SubCell"/>
</dbReference>
<dbReference type="CDD" id="cd06550">
    <property type="entry name" value="TM_ABC_iron-siderophores_like"/>
    <property type="match status" value="1"/>
</dbReference>
<feature type="transmembrane region" description="Helical" evidence="8">
    <location>
        <begin position="267"/>
        <end position="288"/>
    </location>
</feature>
<gene>
    <name evidence="9" type="ORF">F5X71_28390</name>
</gene>
<dbReference type="EMBL" id="CP046171">
    <property type="protein sequence ID" value="QIS05705.1"/>
    <property type="molecule type" value="Genomic_DNA"/>
</dbReference>
<dbReference type="InterPro" id="IPR000522">
    <property type="entry name" value="ABC_transptr_permease_BtuC"/>
</dbReference>
<dbReference type="Gene3D" id="1.10.3470.10">
    <property type="entry name" value="ABC transporter involved in vitamin B12 uptake, BtuC"/>
    <property type="match status" value="1"/>
</dbReference>
<sequence>MSRATTRPPLAGLSLPIALCAAAAVLLGVMVLSVAVGSVTVSAADTGRVIIAHLSGRGADVGFTVDQIVWQYRLPRVLLAALCGCGLAVAGVLLQALVHNPLADPYVLGLSSGASLGAVTVIVTAGGALGGIGVSTAAFCGAIATIAVVFLLGQQRGRLAPTRLVLAGVAVGYLLLAATNYLQLRATPNELRTVLFWTMGSVAGARWDRLGPVTVVVLVTVAVVLAFGRRLNVLGTGDEQAAALGVDVRALRIMLLVLSALLTGVLIAAAGGIGFVGLMIPHVVRLAFGQDHRRVLPLSALIGAAYLVAVDLLSRTVDAPNELPLGIFTAAFGAPWFLWLLRRNGSRQ</sequence>
<organism evidence="9 10">
    <name type="scientific">Nocardia brasiliensis</name>
    <dbReference type="NCBI Taxonomy" id="37326"/>
    <lineage>
        <taxon>Bacteria</taxon>
        <taxon>Bacillati</taxon>
        <taxon>Actinomycetota</taxon>
        <taxon>Actinomycetes</taxon>
        <taxon>Mycobacteriales</taxon>
        <taxon>Nocardiaceae</taxon>
        <taxon>Nocardia</taxon>
    </lineage>
</organism>
<evidence type="ECO:0000256" key="7">
    <source>
        <dbReference type="ARBA" id="ARBA00023136"/>
    </source>
</evidence>
<evidence type="ECO:0000313" key="10">
    <source>
        <dbReference type="Proteomes" id="UP000501705"/>
    </source>
</evidence>
<reference evidence="9 10" key="1">
    <citation type="journal article" date="2019" name="ACS Chem. Biol.">
        <title>Identification and Mobilization of a Cryptic Antibiotic Biosynthesis Gene Locus from a Human-Pathogenic Nocardia Isolate.</title>
        <authorList>
            <person name="Herisse M."/>
            <person name="Ishida K."/>
            <person name="Porter J.L."/>
            <person name="Howden B."/>
            <person name="Hertweck C."/>
            <person name="Stinear T.P."/>
            <person name="Pidot S.J."/>
        </authorList>
    </citation>
    <scope>NUCLEOTIDE SEQUENCE [LARGE SCALE GENOMIC DNA]</scope>
    <source>
        <strain evidence="9 10">AUSMDU00024985</strain>
    </source>
</reference>
<evidence type="ECO:0000256" key="3">
    <source>
        <dbReference type="ARBA" id="ARBA00022448"/>
    </source>
</evidence>
<evidence type="ECO:0000256" key="1">
    <source>
        <dbReference type="ARBA" id="ARBA00004651"/>
    </source>
</evidence>
<accession>A0A6G9XXN3</accession>
<feature type="transmembrane region" description="Helical" evidence="8">
    <location>
        <begin position="323"/>
        <end position="341"/>
    </location>
</feature>
<comment type="similarity">
    <text evidence="2">Belongs to the binding-protein-dependent transport system permease family. FecCD subfamily.</text>
</comment>
<evidence type="ECO:0000313" key="9">
    <source>
        <dbReference type="EMBL" id="QIS05705.1"/>
    </source>
</evidence>
<dbReference type="Proteomes" id="UP000501705">
    <property type="component" value="Chromosome"/>
</dbReference>
<keyword evidence="6 8" id="KW-1133">Transmembrane helix</keyword>
<dbReference type="SUPFAM" id="SSF81345">
    <property type="entry name" value="ABC transporter involved in vitamin B12 uptake, BtuC"/>
    <property type="match status" value="1"/>
</dbReference>
<evidence type="ECO:0000256" key="8">
    <source>
        <dbReference type="SAM" id="Phobius"/>
    </source>
</evidence>
<feature type="transmembrane region" description="Helical" evidence="8">
    <location>
        <begin position="132"/>
        <end position="152"/>
    </location>
</feature>
<dbReference type="AlphaFoldDB" id="A0A6G9XXN3"/>
<keyword evidence="4" id="KW-1003">Cell membrane</keyword>